<organism evidence="11 12">
    <name type="scientific">Acropora cervicornis</name>
    <name type="common">Staghorn coral</name>
    <dbReference type="NCBI Taxonomy" id="6130"/>
    <lineage>
        <taxon>Eukaryota</taxon>
        <taxon>Metazoa</taxon>
        <taxon>Cnidaria</taxon>
        <taxon>Anthozoa</taxon>
        <taxon>Hexacorallia</taxon>
        <taxon>Scleractinia</taxon>
        <taxon>Astrocoeniina</taxon>
        <taxon>Acroporidae</taxon>
        <taxon>Acropora</taxon>
    </lineage>
</organism>
<comment type="similarity">
    <text evidence="9">Belongs to the SPTSS family. SPTSSA subfamily.</text>
</comment>
<evidence type="ECO:0000256" key="7">
    <source>
        <dbReference type="ARBA" id="ARBA00023098"/>
    </source>
</evidence>
<keyword evidence="4" id="KW-0256">Endoplasmic reticulum</keyword>
<proteinExistence type="inferred from homology"/>
<name>A0AAD9QU72_ACRCE</name>
<comment type="pathway">
    <text evidence="2">Lipid metabolism.</text>
</comment>
<keyword evidence="5" id="KW-0746">Sphingolipid metabolism</keyword>
<keyword evidence="8 10" id="KW-0472">Membrane</keyword>
<evidence type="ECO:0000256" key="3">
    <source>
        <dbReference type="ARBA" id="ARBA00022692"/>
    </source>
</evidence>
<dbReference type="AlphaFoldDB" id="A0AAD9QU72"/>
<dbReference type="EMBL" id="JARQWQ010000014">
    <property type="protein sequence ID" value="KAK2567476.1"/>
    <property type="molecule type" value="Genomic_DNA"/>
</dbReference>
<dbReference type="GO" id="GO:0004758">
    <property type="term" value="F:serine C-palmitoyltransferase activity"/>
    <property type="evidence" value="ECO:0007669"/>
    <property type="project" value="TreeGrafter"/>
</dbReference>
<keyword evidence="3 10" id="KW-0812">Transmembrane</keyword>
<feature type="transmembrane region" description="Helical" evidence="10">
    <location>
        <begin position="31"/>
        <end position="54"/>
    </location>
</feature>
<dbReference type="PANTHER" id="PTHR47084:SF1">
    <property type="entry name" value="SERINE PALMITOYLTRANSFERASE SMALL SUBUNIT A"/>
    <property type="match status" value="1"/>
</dbReference>
<evidence type="ECO:0000256" key="8">
    <source>
        <dbReference type="ARBA" id="ARBA00023136"/>
    </source>
</evidence>
<comment type="caution">
    <text evidence="11">The sequence shown here is derived from an EMBL/GenBank/DDBJ whole genome shotgun (WGS) entry which is preliminary data.</text>
</comment>
<dbReference type="Pfam" id="PF11779">
    <property type="entry name" value="SPT_ssu-like"/>
    <property type="match status" value="1"/>
</dbReference>
<evidence type="ECO:0000256" key="1">
    <source>
        <dbReference type="ARBA" id="ARBA00004477"/>
    </source>
</evidence>
<dbReference type="GO" id="GO:0046513">
    <property type="term" value="P:ceramide biosynthetic process"/>
    <property type="evidence" value="ECO:0007669"/>
    <property type="project" value="TreeGrafter"/>
</dbReference>
<evidence type="ECO:0000313" key="11">
    <source>
        <dbReference type="EMBL" id="KAK2567476.1"/>
    </source>
</evidence>
<evidence type="ECO:0000256" key="10">
    <source>
        <dbReference type="SAM" id="Phobius"/>
    </source>
</evidence>
<dbReference type="InterPro" id="IPR024512">
    <property type="entry name" value="Ser_palmitoyltrfase_ssu-like"/>
</dbReference>
<keyword evidence="12" id="KW-1185">Reference proteome</keyword>
<dbReference type="GO" id="GO:0005789">
    <property type="term" value="C:endoplasmic reticulum membrane"/>
    <property type="evidence" value="ECO:0007669"/>
    <property type="project" value="UniProtKB-SubCell"/>
</dbReference>
<accession>A0AAD9QU72</accession>
<dbReference type="GO" id="GO:0017059">
    <property type="term" value="C:serine palmitoyltransferase complex"/>
    <property type="evidence" value="ECO:0007669"/>
    <property type="project" value="TreeGrafter"/>
</dbReference>
<evidence type="ECO:0000313" key="12">
    <source>
        <dbReference type="Proteomes" id="UP001249851"/>
    </source>
</evidence>
<evidence type="ECO:0000256" key="9">
    <source>
        <dbReference type="ARBA" id="ARBA00038370"/>
    </source>
</evidence>
<gene>
    <name evidence="11" type="ORF">P5673_008298</name>
</gene>
<sequence length="107" mass="12487">MYQKLRGWLALKNYQYQAITGIFMLEPWERMIFSILLISFNFPFNLSGLICNVFDHASEMFILLNFEFVDATLVTILGMSVYTTYAYLPAYVHHMGSYLGVFEETQS</sequence>
<comment type="subcellular location">
    <subcellularLocation>
        <location evidence="1">Endoplasmic reticulum membrane</location>
        <topology evidence="1">Multi-pass membrane protein</topology>
    </subcellularLocation>
</comment>
<feature type="transmembrane region" description="Helical" evidence="10">
    <location>
        <begin position="66"/>
        <end position="88"/>
    </location>
</feature>
<protein>
    <submittedName>
        <fullName evidence="11">Uncharacterized protein</fullName>
    </submittedName>
</protein>
<dbReference type="InterPro" id="IPR051900">
    <property type="entry name" value="SPT_small_subunit"/>
</dbReference>
<dbReference type="PANTHER" id="PTHR47084">
    <property type="entry name" value="SERINE PALMITOYLTRANSFERASE SMALL SUBUNIT A"/>
    <property type="match status" value="1"/>
</dbReference>
<reference evidence="11" key="1">
    <citation type="journal article" date="2023" name="G3 (Bethesda)">
        <title>Whole genome assembly and annotation of the endangered Caribbean coral Acropora cervicornis.</title>
        <authorList>
            <person name="Selwyn J.D."/>
            <person name="Vollmer S.V."/>
        </authorList>
    </citation>
    <scope>NUCLEOTIDE SEQUENCE</scope>
    <source>
        <strain evidence="11">K2</strain>
    </source>
</reference>
<reference evidence="11" key="2">
    <citation type="journal article" date="2023" name="Science">
        <title>Genomic signatures of disease resistance in endangered staghorn corals.</title>
        <authorList>
            <person name="Vollmer S.V."/>
            <person name="Selwyn J.D."/>
            <person name="Despard B.A."/>
            <person name="Roesel C.L."/>
        </authorList>
    </citation>
    <scope>NUCLEOTIDE SEQUENCE</scope>
    <source>
        <strain evidence="11">K2</strain>
    </source>
</reference>
<evidence type="ECO:0000256" key="6">
    <source>
        <dbReference type="ARBA" id="ARBA00022989"/>
    </source>
</evidence>
<keyword evidence="7" id="KW-0443">Lipid metabolism</keyword>
<dbReference type="Proteomes" id="UP001249851">
    <property type="component" value="Unassembled WGS sequence"/>
</dbReference>
<evidence type="ECO:0000256" key="4">
    <source>
        <dbReference type="ARBA" id="ARBA00022824"/>
    </source>
</evidence>
<keyword evidence="6 10" id="KW-1133">Transmembrane helix</keyword>
<evidence type="ECO:0000256" key="5">
    <source>
        <dbReference type="ARBA" id="ARBA00022919"/>
    </source>
</evidence>
<evidence type="ECO:0000256" key="2">
    <source>
        <dbReference type="ARBA" id="ARBA00005189"/>
    </source>
</evidence>